<dbReference type="EMBL" id="VZOJ01000081">
    <property type="protein sequence ID" value="KAB0635607.1"/>
    <property type="molecule type" value="Genomic_DNA"/>
</dbReference>
<evidence type="ECO:0000256" key="1">
    <source>
        <dbReference type="SAM" id="MobiDB-lite"/>
    </source>
</evidence>
<sequence>MGRKEGRNYTRKSLVPDRSIGTRRAPRRCSVAGRAAGARLHDGRPLCRWRAAPGTAAAHARPAV</sequence>
<dbReference type="Proteomes" id="UP000430232">
    <property type="component" value="Unassembled WGS sequence"/>
</dbReference>
<organism evidence="2 3">
    <name type="scientific">Burkholderia latens</name>
    <dbReference type="NCBI Taxonomy" id="488446"/>
    <lineage>
        <taxon>Bacteria</taxon>
        <taxon>Pseudomonadati</taxon>
        <taxon>Pseudomonadota</taxon>
        <taxon>Betaproteobacteria</taxon>
        <taxon>Burkholderiales</taxon>
        <taxon>Burkholderiaceae</taxon>
        <taxon>Burkholderia</taxon>
        <taxon>Burkholderia cepacia complex</taxon>
    </lineage>
</organism>
<proteinExistence type="predicted"/>
<protein>
    <submittedName>
        <fullName evidence="2">Uncharacterized protein</fullName>
    </submittedName>
</protein>
<evidence type="ECO:0000313" key="2">
    <source>
        <dbReference type="EMBL" id="KAB0635607.1"/>
    </source>
</evidence>
<comment type="caution">
    <text evidence="2">The sequence shown here is derived from an EMBL/GenBank/DDBJ whole genome shotgun (WGS) entry which is preliminary data.</text>
</comment>
<evidence type="ECO:0000313" key="3">
    <source>
        <dbReference type="Proteomes" id="UP000430232"/>
    </source>
</evidence>
<gene>
    <name evidence="2" type="ORF">F7R21_24205</name>
</gene>
<feature type="non-terminal residue" evidence="2">
    <location>
        <position position="64"/>
    </location>
</feature>
<accession>A0A6H9SWX1</accession>
<name>A0A6H9SWX1_9BURK</name>
<dbReference type="AlphaFoldDB" id="A0A6H9SWX1"/>
<feature type="region of interest" description="Disordered" evidence="1">
    <location>
        <begin position="1"/>
        <end position="28"/>
    </location>
</feature>
<reference evidence="2 3" key="1">
    <citation type="submission" date="2019-09" db="EMBL/GenBank/DDBJ databases">
        <title>Draft genome sequences of 48 bacterial type strains from the CCUG.</title>
        <authorList>
            <person name="Tunovic T."/>
            <person name="Pineiro-Iglesias B."/>
            <person name="Unosson C."/>
            <person name="Inganas E."/>
            <person name="Ohlen M."/>
            <person name="Cardew S."/>
            <person name="Jensie-Markopoulos S."/>
            <person name="Salva-Serra F."/>
            <person name="Jaen-Luchoro D."/>
            <person name="Karlsson R."/>
            <person name="Svensson-Stadler L."/>
            <person name="Chun J."/>
            <person name="Moore E."/>
        </authorList>
    </citation>
    <scope>NUCLEOTIDE SEQUENCE [LARGE SCALE GENOMIC DNA]</scope>
    <source>
        <strain evidence="2 3">CCUG 54555</strain>
    </source>
</reference>
<keyword evidence="3" id="KW-1185">Reference proteome</keyword>